<dbReference type="AlphaFoldDB" id="A0A9D1XAW6"/>
<evidence type="ECO:0000313" key="2">
    <source>
        <dbReference type="EMBL" id="HIX75904.1"/>
    </source>
</evidence>
<gene>
    <name evidence="2" type="ORF">H9977_12855</name>
</gene>
<organism evidence="2 3">
    <name type="scientific">Candidatus Parabacteroides intestinipullorum</name>
    <dbReference type="NCBI Taxonomy" id="2838723"/>
    <lineage>
        <taxon>Bacteria</taxon>
        <taxon>Pseudomonadati</taxon>
        <taxon>Bacteroidota</taxon>
        <taxon>Bacteroidia</taxon>
        <taxon>Bacteroidales</taxon>
        <taxon>Tannerellaceae</taxon>
        <taxon>Parabacteroides</taxon>
    </lineage>
</organism>
<dbReference type="Gene3D" id="2.60.120.200">
    <property type="match status" value="1"/>
</dbReference>
<dbReference type="InterPro" id="IPR013320">
    <property type="entry name" value="ConA-like_dom_sf"/>
</dbReference>
<reference evidence="2" key="1">
    <citation type="journal article" date="2021" name="PeerJ">
        <title>Extensive microbial diversity within the chicken gut microbiome revealed by metagenomics and culture.</title>
        <authorList>
            <person name="Gilroy R."/>
            <person name="Ravi A."/>
            <person name="Getino M."/>
            <person name="Pursley I."/>
            <person name="Horton D.L."/>
            <person name="Alikhan N.F."/>
            <person name="Baker D."/>
            <person name="Gharbi K."/>
            <person name="Hall N."/>
            <person name="Watson M."/>
            <person name="Adriaenssens E.M."/>
            <person name="Foster-Nyarko E."/>
            <person name="Jarju S."/>
            <person name="Secka A."/>
            <person name="Antonio M."/>
            <person name="Oren A."/>
            <person name="Chaudhuri R.R."/>
            <person name="La Ragione R."/>
            <person name="Hildebrand F."/>
            <person name="Pallen M.J."/>
        </authorList>
    </citation>
    <scope>NUCLEOTIDE SEQUENCE</scope>
    <source>
        <strain evidence="2">ChiGjej6B6-14162</strain>
    </source>
</reference>
<feature type="chain" id="PRO_5039108665" evidence="1">
    <location>
        <begin position="20"/>
        <end position="279"/>
    </location>
</feature>
<dbReference type="SUPFAM" id="SSF49899">
    <property type="entry name" value="Concanavalin A-like lectins/glucanases"/>
    <property type="match status" value="1"/>
</dbReference>
<dbReference type="GO" id="GO:0005975">
    <property type="term" value="P:carbohydrate metabolic process"/>
    <property type="evidence" value="ECO:0007669"/>
    <property type="project" value="UniProtKB-ARBA"/>
</dbReference>
<keyword evidence="1" id="KW-0732">Signal</keyword>
<dbReference type="GO" id="GO:0004553">
    <property type="term" value="F:hydrolase activity, hydrolyzing O-glycosyl compounds"/>
    <property type="evidence" value="ECO:0007669"/>
    <property type="project" value="UniProtKB-ARBA"/>
</dbReference>
<dbReference type="Pfam" id="PF13385">
    <property type="entry name" value="Laminin_G_3"/>
    <property type="match status" value="1"/>
</dbReference>
<proteinExistence type="predicted"/>
<name>A0A9D1XAW6_9BACT</name>
<accession>A0A9D1XAW6</accession>
<comment type="caution">
    <text evidence="2">The sequence shown here is derived from an EMBL/GenBank/DDBJ whole genome shotgun (WGS) entry which is preliminary data.</text>
</comment>
<dbReference type="EMBL" id="DXEL01000086">
    <property type="protein sequence ID" value="HIX75904.1"/>
    <property type="molecule type" value="Genomic_DNA"/>
</dbReference>
<dbReference type="Proteomes" id="UP000886740">
    <property type="component" value="Unassembled WGS sequence"/>
</dbReference>
<protein>
    <submittedName>
        <fullName evidence="2">LamG domain-containing protein</fullName>
    </submittedName>
</protein>
<feature type="signal peptide" evidence="1">
    <location>
        <begin position="1"/>
        <end position="19"/>
    </location>
</feature>
<evidence type="ECO:0000313" key="3">
    <source>
        <dbReference type="Proteomes" id="UP000886740"/>
    </source>
</evidence>
<sequence length="279" mass="31214">MKKLFMLICFTLAVSVVSAQSISDRIESVSGLVAYWDFSGDKDKVLLSEYGEYRLRYSHGEVPRIMDEGPLSGHSVYFDGSDFLYMPYSETGKLNVKTNAVTVVAWVKWTGEQTGFIGGMWNEYQDGGKRQYGLFVSLPYYNGADQVCGHISRTGKPTPPFPYSIDYSASGKKVPVNEWCCVSFTYDGTYIRSYLNGEFDEREVELIDHTMGFEGYPEGLRQCKNPYYFPDGIGDNGSDFTVGAVLLKNGMGNFFKGLIGGIAVFDRALSEEEMRMLGD</sequence>
<reference evidence="2" key="2">
    <citation type="submission" date="2021-04" db="EMBL/GenBank/DDBJ databases">
        <authorList>
            <person name="Gilroy R."/>
        </authorList>
    </citation>
    <scope>NUCLEOTIDE SEQUENCE</scope>
    <source>
        <strain evidence="2">ChiGjej6B6-14162</strain>
    </source>
</reference>
<evidence type="ECO:0000256" key="1">
    <source>
        <dbReference type="SAM" id="SignalP"/>
    </source>
</evidence>